<organism evidence="2 3">
    <name type="scientific">Desmophyllum pertusum</name>
    <dbReference type="NCBI Taxonomy" id="174260"/>
    <lineage>
        <taxon>Eukaryota</taxon>
        <taxon>Metazoa</taxon>
        <taxon>Cnidaria</taxon>
        <taxon>Anthozoa</taxon>
        <taxon>Hexacorallia</taxon>
        <taxon>Scleractinia</taxon>
        <taxon>Caryophylliina</taxon>
        <taxon>Caryophylliidae</taxon>
        <taxon>Desmophyllum</taxon>
    </lineage>
</organism>
<gene>
    <name evidence="2" type="ORF">OS493_009171</name>
</gene>
<proteinExistence type="predicted"/>
<evidence type="ECO:0000313" key="2">
    <source>
        <dbReference type="EMBL" id="KAJ7373849.1"/>
    </source>
</evidence>
<dbReference type="Gene3D" id="1.10.510.10">
    <property type="entry name" value="Transferase(Phosphotransferase) domain 1"/>
    <property type="match status" value="1"/>
</dbReference>
<dbReference type="GO" id="GO:0005886">
    <property type="term" value="C:plasma membrane"/>
    <property type="evidence" value="ECO:0007669"/>
    <property type="project" value="TreeGrafter"/>
</dbReference>
<dbReference type="EMBL" id="MU826829">
    <property type="protein sequence ID" value="KAJ7373849.1"/>
    <property type="molecule type" value="Genomic_DNA"/>
</dbReference>
<dbReference type="GO" id="GO:0007169">
    <property type="term" value="P:cell surface receptor protein tyrosine kinase signaling pathway"/>
    <property type="evidence" value="ECO:0007669"/>
    <property type="project" value="TreeGrafter"/>
</dbReference>
<dbReference type="PANTHER" id="PTHR24416">
    <property type="entry name" value="TYROSINE-PROTEIN KINASE RECEPTOR"/>
    <property type="match status" value="1"/>
</dbReference>
<dbReference type="AlphaFoldDB" id="A0A9W9Z3T0"/>
<dbReference type="GO" id="GO:0043235">
    <property type="term" value="C:receptor complex"/>
    <property type="evidence" value="ECO:0007669"/>
    <property type="project" value="TreeGrafter"/>
</dbReference>
<dbReference type="Pfam" id="PF07714">
    <property type="entry name" value="PK_Tyr_Ser-Thr"/>
    <property type="match status" value="1"/>
</dbReference>
<feature type="domain" description="Serine-threonine/tyrosine-protein kinase catalytic" evidence="1">
    <location>
        <begin position="2"/>
        <end position="48"/>
    </location>
</feature>
<reference evidence="2" key="1">
    <citation type="submission" date="2023-01" db="EMBL/GenBank/DDBJ databases">
        <title>Genome assembly of the deep-sea coral Lophelia pertusa.</title>
        <authorList>
            <person name="Herrera S."/>
            <person name="Cordes E."/>
        </authorList>
    </citation>
    <scope>NUCLEOTIDE SEQUENCE</scope>
    <source>
        <strain evidence="2">USNM1676648</strain>
        <tissue evidence="2">Polyp</tissue>
    </source>
</reference>
<keyword evidence="3" id="KW-1185">Reference proteome</keyword>
<dbReference type="PANTHER" id="PTHR24416:SF611">
    <property type="entry name" value="TYROSINE-PROTEIN KINASE TRANSMEMBRANE RECEPTOR ROR"/>
    <property type="match status" value="1"/>
</dbReference>
<protein>
    <recommendedName>
        <fullName evidence="1">Serine-threonine/tyrosine-protein kinase catalytic domain-containing protein</fullName>
    </recommendedName>
</protein>
<accession>A0A9W9Z3T0</accession>
<dbReference type="InterPro" id="IPR050122">
    <property type="entry name" value="RTK"/>
</dbReference>
<dbReference type="GO" id="GO:0004714">
    <property type="term" value="F:transmembrane receptor protein tyrosine kinase activity"/>
    <property type="evidence" value="ECO:0007669"/>
    <property type="project" value="TreeGrafter"/>
</dbReference>
<sequence length="114" mass="13163">MVVEDVDRGYRMPKPNLKCPDKLYEIMMACWRKQPQERPTFETLQWQLGDFFKPSHASKAIFKPEEPIYGVLCRRHDGGILTDAEQLTGKEKKEYDALAAGIEFCDHVPNHGPQ</sequence>
<name>A0A9W9Z3T0_9CNID</name>
<dbReference type="Proteomes" id="UP001163046">
    <property type="component" value="Unassembled WGS sequence"/>
</dbReference>
<dbReference type="SUPFAM" id="SSF56112">
    <property type="entry name" value="Protein kinase-like (PK-like)"/>
    <property type="match status" value="1"/>
</dbReference>
<dbReference type="InterPro" id="IPR001245">
    <property type="entry name" value="Ser-Thr/Tyr_kinase_cat_dom"/>
</dbReference>
<comment type="caution">
    <text evidence="2">The sequence shown here is derived from an EMBL/GenBank/DDBJ whole genome shotgun (WGS) entry which is preliminary data.</text>
</comment>
<dbReference type="OrthoDB" id="28230at2759"/>
<dbReference type="InterPro" id="IPR011009">
    <property type="entry name" value="Kinase-like_dom_sf"/>
</dbReference>
<evidence type="ECO:0000313" key="3">
    <source>
        <dbReference type="Proteomes" id="UP001163046"/>
    </source>
</evidence>
<evidence type="ECO:0000259" key="1">
    <source>
        <dbReference type="Pfam" id="PF07714"/>
    </source>
</evidence>